<keyword evidence="4 6" id="KW-1133">Transmembrane helix</keyword>
<reference evidence="7 8" key="1">
    <citation type="submission" date="2016-10" db="EMBL/GenBank/DDBJ databases">
        <authorList>
            <person name="de Groot N.N."/>
        </authorList>
    </citation>
    <scope>NUCLEOTIDE SEQUENCE [LARGE SCALE GENOMIC DNA]</scope>
    <source>
        <strain evidence="7 8">DSM 15123</strain>
    </source>
</reference>
<accession>A0A1H8E3I4</accession>
<keyword evidence="3 6" id="KW-0812">Transmembrane</keyword>
<evidence type="ECO:0000256" key="2">
    <source>
        <dbReference type="ARBA" id="ARBA00022475"/>
    </source>
</evidence>
<feature type="transmembrane region" description="Helical" evidence="6">
    <location>
        <begin position="12"/>
        <end position="31"/>
    </location>
</feature>
<dbReference type="RefSeq" id="WP_091813520.1">
    <property type="nucleotide sequence ID" value="NZ_FOCW01000001.1"/>
</dbReference>
<dbReference type="PANTHER" id="PTHR30086">
    <property type="entry name" value="ARGININE EXPORTER PROTEIN ARGO"/>
    <property type="match status" value="1"/>
</dbReference>
<dbReference type="GO" id="GO:0005886">
    <property type="term" value="C:plasma membrane"/>
    <property type="evidence" value="ECO:0007669"/>
    <property type="project" value="UniProtKB-SubCell"/>
</dbReference>
<evidence type="ECO:0000313" key="8">
    <source>
        <dbReference type="Proteomes" id="UP000199531"/>
    </source>
</evidence>
<sequence>MSLDVLTLTLSIVPYIVVMSITPGPNNLMLLSSGVRFGAQRSLPHMLGISVGGAVMIVLTGLGLLELFQRHPLLQQGVQWGGMAYLLWLAWQMTRAPAPQEALEQEALVPGGAAQQPPGHAQGASSAEALARPLGFLGAAAFQWVNPKMWMMALGLLSAYLPPGQGVAAVALVALVFGVTNLPCISVWAIAGQHLRHWLQQPARLQAFNWSMAAALLLSMAPVLLRQ</sequence>
<keyword evidence="2" id="KW-1003">Cell membrane</keyword>
<dbReference type="GO" id="GO:0015171">
    <property type="term" value="F:amino acid transmembrane transporter activity"/>
    <property type="evidence" value="ECO:0007669"/>
    <property type="project" value="TreeGrafter"/>
</dbReference>
<evidence type="ECO:0000256" key="5">
    <source>
        <dbReference type="ARBA" id="ARBA00023136"/>
    </source>
</evidence>
<evidence type="ECO:0000313" key="7">
    <source>
        <dbReference type="EMBL" id="SEN14042.1"/>
    </source>
</evidence>
<dbReference type="Pfam" id="PF01810">
    <property type="entry name" value="LysE"/>
    <property type="match status" value="1"/>
</dbReference>
<evidence type="ECO:0000256" key="1">
    <source>
        <dbReference type="ARBA" id="ARBA00004651"/>
    </source>
</evidence>
<feature type="transmembrane region" description="Helical" evidence="6">
    <location>
        <begin position="203"/>
        <end position="225"/>
    </location>
</feature>
<dbReference type="AlphaFoldDB" id="A0A1H8E3I4"/>
<name>A0A1H8E3I4_9BURK</name>
<comment type="subcellular location">
    <subcellularLocation>
        <location evidence="1">Cell membrane</location>
        <topology evidence="1">Multi-pass membrane protein</topology>
    </subcellularLocation>
</comment>
<dbReference type="Proteomes" id="UP000199531">
    <property type="component" value="Unassembled WGS sequence"/>
</dbReference>
<evidence type="ECO:0000256" key="4">
    <source>
        <dbReference type="ARBA" id="ARBA00022989"/>
    </source>
</evidence>
<keyword evidence="8" id="KW-1185">Reference proteome</keyword>
<proteinExistence type="predicted"/>
<keyword evidence="5 6" id="KW-0472">Membrane</keyword>
<dbReference type="STRING" id="1121117.SAMN02745977_00549"/>
<dbReference type="OrthoDB" id="9812084at2"/>
<dbReference type="PANTHER" id="PTHR30086:SF20">
    <property type="entry name" value="ARGININE EXPORTER PROTEIN ARGO-RELATED"/>
    <property type="match status" value="1"/>
</dbReference>
<gene>
    <name evidence="7" type="ORF">SAMN02745977_00549</name>
</gene>
<evidence type="ECO:0000256" key="3">
    <source>
        <dbReference type="ARBA" id="ARBA00022692"/>
    </source>
</evidence>
<dbReference type="InterPro" id="IPR001123">
    <property type="entry name" value="LeuE-type"/>
</dbReference>
<dbReference type="GO" id="GO:0033228">
    <property type="term" value="P:cysteine export across plasma membrane"/>
    <property type="evidence" value="ECO:0007669"/>
    <property type="project" value="TreeGrafter"/>
</dbReference>
<feature type="transmembrane region" description="Helical" evidence="6">
    <location>
        <begin position="43"/>
        <end position="65"/>
    </location>
</feature>
<organism evidence="7 8">
    <name type="scientific">Brachymonas denitrificans DSM 15123</name>
    <dbReference type="NCBI Taxonomy" id="1121117"/>
    <lineage>
        <taxon>Bacteria</taxon>
        <taxon>Pseudomonadati</taxon>
        <taxon>Pseudomonadota</taxon>
        <taxon>Betaproteobacteria</taxon>
        <taxon>Burkholderiales</taxon>
        <taxon>Comamonadaceae</taxon>
        <taxon>Brachymonas</taxon>
    </lineage>
</organism>
<protein>
    <submittedName>
        <fullName evidence="7">Threonine/homoserine/homoserine lactone efflux protein</fullName>
    </submittedName>
</protein>
<feature type="transmembrane region" description="Helical" evidence="6">
    <location>
        <begin position="166"/>
        <end position="191"/>
    </location>
</feature>
<evidence type="ECO:0000256" key="6">
    <source>
        <dbReference type="SAM" id="Phobius"/>
    </source>
</evidence>
<dbReference type="EMBL" id="FOCW01000001">
    <property type="protein sequence ID" value="SEN14042.1"/>
    <property type="molecule type" value="Genomic_DNA"/>
</dbReference>